<accession>A0A9W4DSK5</accession>
<proteinExistence type="predicted"/>
<organism evidence="2 3">
    <name type="scientific">Actinacidiphila cocklensis</name>
    <dbReference type="NCBI Taxonomy" id="887465"/>
    <lineage>
        <taxon>Bacteria</taxon>
        <taxon>Bacillati</taxon>
        <taxon>Actinomycetota</taxon>
        <taxon>Actinomycetes</taxon>
        <taxon>Kitasatosporales</taxon>
        <taxon>Streptomycetaceae</taxon>
        <taxon>Actinacidiphila</taxon>
    </lineage>
</organism>
<reference evidence="2" key="1">
    <citation type="submission" date="2021-05" db="EMBL/GenBank/DDBJ databases">
        <authorList>
            <person name="Arsene-Ploetze F."/>
        </authorList>
    </citation>
    <scope>NUCLEOTIDE SEQUENCE</scope>
    <source>
        <strain evidence="2">DSM 42138</strain>
    </source>
</reference>
<sequence length="223" mass="24035">MHICRHLRVGCPRHTAGPYPYRSGPQGPCGTARSPAPATPAGHRGGIPTTYERTDSPWRNAYWSPSPMISTAARPRKRSHSASTGSGTRSTSRPRTRTNCATSWRPTSRPAAAARFPAAPTSAPPSPPPRRRSGPGRSRTDSRCRPAAAFRRRSTKRSTRRAERRAVGVCGRPGHGRPHTCHERDTADPGRLDSHPHPSASVWSTPRAGPKGQVNGHHAGVAQ</sequence>
<comment type="caution">
    <text evidence="2">The sequence shown here is derived from an EMBL/GenBank/DDBJ whole genome shotgun (WGS) entry which is preliminary data.</text>
</comment>
<gene>
    <name evidence="2" type="ORF">SCOCK_30042</name>
</gene>
<keyword evidence="3" id="KW-1185">Reference proteome</keyword>
<feature type="compositionally biased region" description="Basic and acidic residues" evidence="1">
    <location>
        <begin position="180"/>
        <end position="196"/>
    </location>
</feature>
<evidence type="ECO:0000313" key="3">
    <source>
        <dbReference type="Proteomes" id="UP001152519"/>
    </source>
</evidence>
<feature type="compositionally biased region" description="Low complexity" evidence="1">
    <location>
        <begin position="105"/>
        <end position="121"/>
    </location>
</feature>
<feature type="compositionally biased region" description="Basic residues" evidence="1">
    <location>
        <begin position="150"/>
        <end position="159"/>
    </location>
</feature>
<dbReference type="EMBL" id="CAJSLV010000059">
    <property type="protein sequence ID" value="CAG6394809.1"/>
    <property type="molecule type" value="Genomic_DNA"/>
</dbReference>
<feature type="compositionally biased region" description="Low complexity" evidence="1">
    <location>
        <begin position="81"/>
        <end position="93"/>
    </location>
</feature>
<feature type="region of interest" description="Disordered" evidence="1">
    <location>
        <begin position="14"/>
        <end position="223"/>
    </location>
</feature>
<dbReference type="Proteomes" id="UP001152519">
    <property type="component" value="Unassembled WGS sequence"/>
</dbReference>
<evidence type="ECO:0000313" key="2">
    <source>
        <dbReference type="EMBL" id="CAG6394809.1"/>
    </source>
</evidence>
<evidence type="ECO:0000256" key="1">
    <source>
        <dbReference type="SAM" id="MobiDB-lite"/>
    </source>
</evidence>
<dbReference type="AlphaFoldDB" id="A0A9W4DSK5"/>
<protein>
    <submittedName>
        <fullName evidence="2">Uncharacterized protein</fullName>
    </submittedName>
</protein>
<name>A0A9W4DSK5_9ACTN</name>